<feature type="region of interest" description="Disordered" evidence="1">
    <location>
        <begin position="916"/>
        <end position="949"/>
    </location>
</feature>
<evidence type="ECO:0008006" key="4">
    <source>
        <dbReference type="Google" id="ProtNLM"/>
    </source>
</evidence>
<feature type="compositionally biased region" description="Low complexity" evidence="1">
    <location>
        <begin position="734"/>
        <end position="745"/>
    </location>
</feature>
<dbReference type="GO" id="GO:0005797">
    <property type="term" value="C:Golgi medial cisterna"/>
    <property type="evidence" value="ECO:0007669"/>
    <property type="project" value="TreeGrafter"/>
</dbReference>
<dbReference type="AlphaFoldDB" id="A0A8H3TSU0"/>
<evidence type="ECO:0000313" key="3">
    <source>
        <dbReference type="Proteomes" id="UP000620104"/>
    </source>
</evidence>
<evidence type="ECO:0000313" key="2">
    <source>
        <dbReference type="EMBL" id="GHJ86806.1"/>
    </source>
</evidence>
<dbReference type="Pfam" id="PF12722">
    <property type="entry name" value="Hid1"/>
    <property type="match status" value="1"/>
</dbReference>
<dbReference type="GO" id="GO:0016020">
    <property type="term" value="C:membrane"/>
    <property type="evidence" value="ECO:0007669"/>
    <property type="project" value="TreeGrafter"/>
</dbReference>
<keyword evidence="3" id="KW-1185">Reference proteome</keyword>
<sequence>MFLPIKSFGSTIGLPFLSANEDAQLRFRTGSTGVKRLASVEAIPASDVNYWHQYWTLFDSPADVYSLITTQDVRHALQHSPRNVHTLITVLCEHLFQLLRSPAFPSPLQQSNIPVPQSIKKTLTGGNTPKDGEDPTREALNCVRVLGRVLVVVYENDIEDVPDEAQAGQGETTAPTDAQLREHFAWHTLWKQSGTAALERETPLNGTDDSRFSSLAEKLFHSTIDLLFCAGFTLPEAVKGHSKDKINYVIWEKGVGSTQSIGSTSELDKNKSEMLLFLCILVSSTIYTPPHALPYATNRGLQYLTHSLERRLVLSLLCSWLNTSLSPHTFNWGEQLPYNHLLLKSGEDRRTLIKMSLMTLLVALDHWEIEQPRASVDLPTASLQSGSSTLAFPPNNPPETDMKKNENAFRYFVSKLHRKEDFSFILEGILAILAEHMSVKNHVLPGSKRPVTYISEVFMLFWKMIDLNKRFRAFLSDSGKTSDIVGYIMLCCLELKDNPAQHGLLRMLSYILQALSADRTFGPALNEPLRINIPAKWVVGGHASDFLIVSIFSIATTPGLNPLFPALTITLSNIAPYLQCLGPHASAKLLHLFKAFSSANFLLADEGHPRLVYYLLEAFNGILSHRPQDNPHLVYAILWYHREFQRLATFTLNYGLAEIQRNMLAKASAAVQNPTEKENSRSTFDTNPGAEKAMSPQESRHSAESPFSPNSHAKDGSFTLPLFTPGEAEEDPMASAAANANRANAKPLSDKAKGKRRMSSSTMAGEGSAELHQLALQGIGPNGYVPTAEWVASWQKGLPLDPVLVAISELLPKIQEIQPLSSAGPNRAVLDYLRNASLKDVLPMHVHNPRKFQWSVASTIWLTSLLWGDIYVQALPTFSGTSVKLFGIRQAAPSRREQTIQNVSNRLMSFVGGNAQSGAAANTTETPSSPSSRRTSTTLTPSMRNLNPL</sequence>
<dbReference type="InterPro" id="IPR026705">
    <property type="entry name" value="Hid-1/Ecm30"/>
</dbReference>
<protein>
    <recommendedName>
        <fullName evidence="4">Protein HID1</fullName>
    </recommendedName>
</protein>
<reference evidence="2" key="1">
    <citation type="submission" date="2020-07" db="EMBL/GenBank/DDBJ databases">
        <title>Draft Genome Sequence of a Deep-Sea Yeast, Naganishia (Cryptococcus) liquefaciens strain N6.</title>
        <authorList>
            <person name="Han Y.W."/>
            <person name="Kajitani R."/>
            <person name="Morimoto H."/>
            <person name="Parhat M."/>
            <person name="Tsubouchi H."/>
            <person name="Bakenova O."/>
            <person name="Ogata M."/>
            <person name="Argunhan B."/>
            <person name="Aoki R."/>
            <person name="Kajiwara S."/>
            <person name="Itoh T."/>
            <person name="Iwasaki H."/>
        </authorList>
    </citation>
    <scope>NUCLEOTIDE SEQUENCE</scope>
    <source>
        <strain evidence="2">N6</strain>
    </source>
</reference>
<dbReference type="Proteomes" id="UP000620104">
    <property type="component" value="Unassembled WGS sequence"/>
</dbReference>
<dbReference type="EMBL" id="BLZA01000019">
    <property type="protein sequence ID" value="GHJ86806.1"/>
    <property type="molecule type" value="Genomic_DNA"/>
</dbReference>
<dbReference type="GO" id="GO:0000138">
    <property type="term" value="C:Golgi trans cisterna"/>
    <property type="evidence" value="ECO:0007669"/>
    <property type="project" value="TreeGrafter"/>
</dbReference>
<evidence type="ECO:0000256" key="1">
    <source>
        <dbReference type="SAM" id="MobiDB-lite"/>
    </source>
</evidence>
<dbReference type="OrthoDB" id="432953at2759"/>
<dbReference type="PANTHER" id="PTHR21575:SF12">
    <property type="entry name" value="PROTEIN HID1"/>
    <property type="match status" value="1"/>
</dbReference>
<gene>
    <name evidence="2" type="ORF">NliqN6_3208</name>
</gene>
<feature type="compositionally biased region" description="Low complexity" evidence="1">
    <location>
        <begin position="923"/>
        <end position="949"/>
    </location>
</feature>
<dbReference type="PANTHER" id="PTHR21575">
    <property type="entry name" value="PROTEIN HID1"/>
    <property type="match status" value="1"/>
</dbReference>
<proteinExistence type="predicted"/>
<accession>A0A8H3TSU0</accession>
<name>A0A8H3TSU0_9TREE</name>
<feature type="region of interest" description="Disordered" evidence="1">
    <location>
        <begin position="670"/>
        <end position="759"/>
    </location>
</feature>
<comment type="caution">
    <text evidence="2">The sequence shown here is derived from an EMBL/GenBank/DDBJ whole genome shotgun (WGS) entry which is preliminary data.</text>
</comment>
<organism evidence="2 3">
    <name type="scientific">Naganishia liquefaciens</name>
    <dbReference type="NCBI Taxonomy" id="104408"/>
    <lineage>
        <taxon>Eukaryota</taxon>
        <taxon>Fungi</taxon>
        <taxon>Dikarya</taxon>
        <taxon>Basidiomycota</taxon>
        <taxon>Agaricomycotina</taxon>
        <taxon>Tremellomycetes</taxon>
        <taxon>Filobasidiales</taxon>
        <taxon>Filobasidiaceae</taxon>
        <taxon>Naganishia</taxon>
    </lineage>
</organism>